<keyword evidence="6" id="KW-0418">Kinase</keyword>
<dbReference type="InterPro" id="IPR037051">
    <property type="entry name" value="4-carb_acid_sugar_kinase_N_sf"/>
</dbReference>
<dbReference type="Gene3D" id="3.40.718.10">
    <property type="entry name" value="Isopropylmalate Dehydrogenase"/>
    <property type="match status" value="1"/>
</dbReference>
<accession>A0ABP8W900</accession>
<feature type="region of interest" description="Disordered" evidence="11">
    <location>
        <begin position="433"/>
        <end position="469"/>
    </location>
</feature>
<evidence type="ECO:0008006" key="16">
    <source>
        <dbReference type="Google" id="ProtNLM"/>
    </source>
</evidence>
<dbReference type="SUPFAM" id="SSF53659">
    <property type="entry name" value="Isocitrate/Isopropylmalate dehydrogenase-like"/>
    <property type="match status" value="1"/>
</dbReference>
<dbReference type="InterPro" id="IPR042213">
    <property type="entry name" value="NBD_C_sf"/>
</dbReference>
<dbReference type="Pfam" id="PF17042">
    <property type="entry name" value="NBD_C"/>
    <property type="match status" value="1"/>
</dbReference>
<keyword evidence="15" id="KW-1185">Reference proteome</keyword>
<comment type="similarity">
    <text evidence="2">Belongs to the PdxA family. PdxA2 subfamily.</text>
</comment>
<dbReference type="InterPro" id="IPR010737">
    <property type="entry name" value="4-carb_acid_sugar_kinase_N"/>
</dbReference>
<evidence type="ECO:0000256" key="4">
    <source>
        <dbReference type="ARBA" id="ARBA00022723"/>
    </source>
</evidence>
<evidence type="ECO:0000256" key="3">
    <source>
        <dbReference type="ARBA" id="ARBA00022679"/>
    </source>
</evidence>
<dbReference type="PANTHER" id="PTHR30004:SF6">
    <property type="entry name" value="D-THREONATE 4-PHOSPHATE DEHYDROGENASE"/>
    <property type="match status" value="1"/>
</dbReference>
<feature type="domain" description="Four-carbon acid sugar kinase nucleotide binding" evidence="13">
    <location>
        <begin position="270"/>
        <end position="419"/>
    </location>
</feature>
<dbReference type="PANTHER" id="PTHR30004">
    <property type="entry name" value="4-HYDROXYTHREONINE-4-PHOSPHATE DEHYDROGENASE"/>
    <property type="match status" value="1"/>
</dbReference>
<keyword evidence="9" id="KW-0520">NAD</keyword>
<dbReference type="Pfam" id="PF04166">
    <property type="entry name" value="PdxA"/>
    <property type="match status" value="1"/>
</dbReference>
<dbReference type="SUPFAM" id="SSF142764">
    <property type="entry name" value="YgbK-like"/>
    <property type="match status" value="1"/>
</dbReference>
<comment type="caution">
    <text evidence="14">The sequence shown here is derived from an EMBL/GenBank/DDBJ whole genome shotgun (WGS) entry which is preliminary data.</text>
</comment>
<keyword evidence="4" id="KW-0479">Metal-binding</keyword>
<gene>
    <name evidence="14" type="ORF">GCM10025780_32940</name>
</gene>
<evidence type="ECO:0000256" key="10">
    <source>
        <dbReference type="ARBA" id="ARBA00023277"/>
    </source>
</evidence>
<dbReference type="Gene3D" id="3.40.980.20">
    <property type="entry name" value="Four-carbon acid sugar kinase, nucleotide binding domain"/>
    <property type="match status" value="1"/>
</dbReference>
<dbReference type="InterPro" id="IPR031475">
    <property type="entry name" value="NBD_C"/>
</dbReference>
<dbReference type="InterPro" id="IPR005255">
    <property type="entry name" value="PdxA_fam"/>
</dbReference>
<evidence type="ECO:0000256" key="11">
    <source>
        <dbReference type="SAM" id="MobiDB-lite"/>
    </source>
</evidence>
<reference evidence="15" key="1">
    <citation type="journal article" date="2019" name="Int. J. Syst. Evol. Microbiol.">
        <title>The Global Catalogue of Microorganisms (GCM) 10K type strain sequencing project: providing services to taxonomists for standard genome sequencing and annotation.</title>
        <authorList>
            <consortium name="The Broad Institute Genomics Platform"/>
            <consortium name="The Broad Institute Genome Sequencing Center for Infectious Disease"/>
            <person name="Wu L."/>
            <person name="Ma J."/>
        </authorList>
    </citation>
    <scope>NUCLEOTIDE SEQUENCE [LARGE SCALE GENOMIC DNA]</scope>
    <source>
        <strain evidence="15">JCM 18956</strain>
    </source>
</reference>
<dbReference type="RefSeq" id="WP_345377025.1">
    <property type="nucleotide sequence ID" value="NZ_BAABLM010000010.1"/>
</dbReference>
<evidence type="ECO:0000259" key="13">
    <source>
        <dbReference type="Pfam" id="PF17042"/>
    </source>
</evidence>
<evidence type="ECO:0000256" key="7">
    <source>
        <dbReference type="ARBA" id="ARBA00022840"/>
    </source>
</evidence>
<dbReference type="Gene3D" id="3.40.50.10840">
    <property type="entry name" value="Putative sugar-binding, N-terminal domain"/>
    <property type="match status" value="1"/>
</dbReference>
<comment type="similarity">
    <text evidence="1">Belongs to the four-carbon acid sugar kinase family.</text>
</comment>
<sequence length="824" mass="84681">MITVIADDLSGAAEAAEQFRLHGHAVVVRLANGDDDRTNHSPVDVPGETVRVIDTDSRAVPPQQAFDAVHRAIHALTGDRLLVKKIDSLWRGNLPTEIDALRRAGYRLVVAGALPALGRTVVHGRPTADCAPLADSPHWHLEARPAPATVSEALGIRDAGHLPLPTLRSSQLSAALAKALVESDVIVADGETDADLALVAAATIGLVLPIAAGTSTGTAEGSPAAGGRIALVGSAALAAAVAAHVAPAPRPASAAITPSDLTDSGPRPALIVVGSGSHRVAAQLDALRASGTPVVTFDPGRADTTDDDVLADLSAALESTCAPDRDGRLGVALALVSDERVDAHVSVHRLARIVAETVAGHPPLDLVLTGGETARCVLDLLGVDTLRPLGQVEHGAVVSTTPDGRLVATKPGSFGSPAVLVALRDALTALREPRASHPSLPHPSGDPVDTLDTPAQPAAQTSVDTASVDTASVDTASVDTASSDTSADTAFDTRPFIAVTMGDGAGVGPEVTVGALLDEAAYRDARPIVIGDAYRLRLGAAALGVEADVVEIDEVEEAVFTPGRINVIDPHLLSPDLPWGKVSAEAGNAAFHYIRIACELGMAGKVQGICTAPLNKAALHEAGHVFPGHTELLAHFMGVGEVSMMLSTPKIKVIHVTTHIGLIDAIAKIEPGLVERTVRRGWEALRRAGVEDPIIGVCAINPHAGENGLFGYGEEAEKITPAIEILQAEGMRVAGPLPADTAFFLGGRGDYDLIVAMYHDQGHGPVKVLGIEAGVNITVGLPVIRTSVDHGTAFDIAGKGVVAVGSMIEALRQAVEMSPSPVAA</sequence>
<evidence type="ECO:0000313" key="15">
    <source>
        <dbReference type="Proteomes" id="UP001501295"/>
    </source>
</evidence>
<name>A0ABP8W900_9MICO</name>
<organism evidence="14 15">
    <name type="scientific">Frondihabitans cladoniiphilus</name>
    <dbReference type="NCBI Taxonomy" id="715785"/>
    <lineage>
        <taxon>Bacteria</taxon>
        <taxon>Bacillati</taxon>
        <taxon>Actinomycetota</taxon>
        <taxon>Actinomycetes</taxon>
        <taxon>Micrococcales</taxon>
        <taxon>Microbacteriaceae</taxon>
        <taxon>Frondihabitans</taxon>
    </lineage>
</organism>
<dbReference type="EMBL" id="BAABLM010000010">
    <property type="protein sequence ID" value="GAA4684360.1"/>
    <property type="molecule type" value="Genomic_DNA"/>
</dbReference>
<evidence type="ECO:0000259" key="12">
    <source>
        <dbReference type="Pfam" id="PF07005"/>
    </source>
</evidence>
<feature type="domain" description="Four-carbon acid sugar kinase N-terminal" evidence="12">
    <location>
        <begin position="2"/>
        <end position="204"/>
    </location>
</feature>
<evidence type="ECO:0000256" key="8">
    <source>
        <dbReference type="ARBA" id="ARBA00023002"/>
    </source>
</evidence>
<evidence type="ECO:0000256" key="5">
    <source>
        <dbReference type="ARBA" id="ARBA00022741"/>
    </source>
</evidence>
<dbReference type="Pfam" id="PF07005">
    <property type="entry name" value="SBD_N"/>
    <property type="match status" value="1"/>
</dbReference>
<dbReference type="Proteomes" id="UP001501295">
    <property type="component" value="Unassembled WGS sequence"/>
</dbReference>
<evidence type="ECO:0000256" key="2">
    <source>
        <dbReference type="ARBA" id="ARBA00009464"/>
    </source>
</evidence>
<keyword evidence="10" id="KW-0119">Carbohydrate metabolism</keyword>
<proteinExistence type="inferred from homology"/>
<keyword evidence="8" id="KW-0560">Oxidoreductase</keyword>
<evidence type="ECO:0000256" key="1">
    <source>
        <dbReference type="ARBA" id="ARBA00005715"/>
    </source>
</evidence>
<evidence type="ECO:0000256" key="9">
    <source>
        <dbReference type="ARBA" id="ARBA00023027"/>
    </source>
</evidence>
<evidence type="ECO:0000313" key="14">
    <source>
        <dbReference type="EMBL" id="GAA4684360.1"/>
    </source>
</evidence>
<keyword evidence="3" id="KW-0808">Transferase</keyword>
<evidence type="ECO:0000256" key="6">
    <source>
        <dbReference type="ARBA" id="ARBA00022777"/>
    </source>
</evidence>
<keyword evidence="5" id="KW-0547">Nucleotide-binding</keyword>
<dbReference type="NCBIfam" id="TIGR00557">
    <property type="entry name" value="pdxA"/>
    <property type="match status" value="1"/>
</dbReference>
<protein>
    <recommendedName>
        <fullName evidence="16">4-hydroxythreonine-4-phosphate dehydrogenase</fullName>
    </recommendedName>
</protein>
<keyword evidence="7" id="KW-0067">ATP-binding</keyword>